<organism evidence="4 5">
    <name type="scientific">Georgenia halotolerans</name>
    <dbReference type="NCBI Taxonomy" id="3028317"/>
    <lineage>
        <taxon>Bacteria</taxon>
        <taxon>Bacillati</taxon>
        <taxon>Actinomycetota</taxon>
        <taxon>Actinomycetes</taxon>
        <taxon>Micrococcales</taxon>
        <taxon>Bogoriellaceae</taxon>
        <taxon>Georgenia</taxon>
    </lineage>
</organism>
<dbReference type="Pfam" id="PF13581">
    <property type="entry name" value="HATPase_c_2"/>
    <property type="match status" value="1"/>
</dbReference>
<dbReference type="InterPro" id="IPR036890">
    <property type="entry name" value="HATPase_C_sf"/>
</dbReference>
<evidence type="ECO:0000256" key="2">
    <source>
        <dbReference type="SAM" id="MobiDB-lite"/>
    </source>
</evidence>
<dbReference type="InterPro" id="IPR036457">
    <property type="entry name" value="PPM-type-like_dom_sf"/>
</dbReference>
<feature type="region of interest" description="Disordered" evidence="2">
    <location>
        <begin position="1"/>
        <end position="35"/>
    </location>
</feature>
<dbReference type="PROSITE" id="PS51746">
    <property type="entry name" value="PPM_2"/>
    <property type="match status" value="1"/>
</dbReference>
<keyword evidence="5" id="KW-1185">Reference proteome</keyword>
<dbReference type="InterPro" id="IPR001932">
    <property type="entry name" value="PPM-type_phosphatase-like_dom"/>
</dbReference>
<protein>
    <submittedName>
        <fullName evidence="4">SpoIIE family protein phosphatase</fullName>
    </submittedName>
</protein>
<feature type="region of interest" description="Disordered" evidence="2">
    <location>
        <begin position="602"/>
        <end position="626"/>
    </location>
</feature>
<name>A0ABT5TYD3_9MICO</name>
<keyword evidence="1" id="KW-0378">Hydrolase</keyword>
<evidence type="ECO:0000256" key="1">
    <source>
        <dbReference type="ARBA" id="ARBA00022801"/>
    </source>
</evidence>
<dbReference type="InterPro" id="IPR035965">
    <property type="entry name" value="PAS-like_dom_sf"/>
</dbReference>
<accession>A0ABT5TYD3</accession>
<dbReference type="PANTHER" id="PTHR43156:SF2">
    <property type="entry name" value="STAGE II SPORULATION PROTEIN E"/>
    <property type="match status" value="1"/>
</dbReference>
<dbReference type="EMBL" id="JARACI010001039">
    <property type="protein sequence ID" value="MDD9207078.1"/>
    <property type="molecule type" value="Genomic_DNA"/>
</dbReference>
<dbReference type="Gene3D" id="3.30.450.20">
    <property type="entry name" value="PAS domain"/>
    <property type="match status" value="1"/>
</dbReference>
<dbReference type="Proteomes" id="UP001165561">
    <property type="component" value="Unassembled WGS sequence"/>
</dbReference>
<dbReference type="Pfam" id="PF13426">
    <property type="entry name" value="PAS_9"/>
    <property type="match status" value="1"/>
</dbReference>
<dbReference type="Gene3D" id="3.60.40.10">
    <property type="entry name" value="PPM-type phosphatase domain"/>
    <property type="match status" value="1"/>
</dbReference>
<dbReference type="CDD" id="cd16936">
    <property type="entry name" value="HATPase_RsbW-like"/>
    <property type="match status" value="1"/>
</dbReference>
<dbReference type="PANTHER" id="PTHR43156">
    <property type="entry name" value="STAGE II SPORULATION PROTEIN E-RELATED"/>
    <property type="match status" value="1"/>
</dbReference>
<feature type="domain" description="PPM-type phosphatase" evidence="3">
    <location>
        <begin position="390"/>
        <end position="601"/>
    </location>
</feature>
<dbReference type="InterPro" id="IPR003594">
    <property type="entry name" value="HATPase_dom"/>
</dbReference>
<dbReference type="Gene3D" id="3.30.565.10">
    <property type="entry name" value="Histidine kinase-like ATPase, C-terminal domain"/>
    <property type="match status" value="1"/>
</dbReference>
<dbReference type="SUPFAM" id="SSF81606">
    <property type="entry name" value="PP2C-like"/>
    <property type="match status" value="1"/>
</dbReference>
<comment type="caution">
    <text evidence="4">The sequence shown here is derived from an EMBL/GenBank/DDBJ whole genome shotgun (WGS) entry which is preliminary data.</text>
</comment>
<dbReference type="Pfam" id="PF07228">
    <property type="entry name" value="SpoIIE"/>
    <property type="match status" value="1"/>
</dbReference>
<reference evidence="4" key="1">
    <citation type="submission" date="2023-02" db="EMBL/GenBank/DDBJ databases">
        <title>Georgenia sp.10Sc9-8, isolated from a soil sample collected from the Taklamakan desert.</title>
        <authorList>
            <person name="Liu S."/>
        </authorList>
    </citation>
    <scope>NUCLEOTIDE SEQUENCE</scope>
    <source>
        <strain evidence="4">10Sc9-8</strain>
    </source>
</reference>
<dbReference type="SMART" id="SM00331">
    <property type="entry name" value="PP2C_SIG"/>
    <property type="match status" value="1"/>
</dbReference>
<dbReference type="NCBIfam" id="TIGR00229">
    <property type="entry name" value="sensory_box"/>
    <property type="match status" value="1"/>
</dbReference>
<proteinExistence type="predicted"/>
<evidence type="ECO:0000313" key="5">
    <source>
        <dbReference type="Proteomes" id="UP001165561"/>
    </source>
</evidence>
<dbReference type="CDD" id="cd00130">
    <property type="entry name" value="PAS"/>
    <property type="match status" value="1"/>
</dbReference>
<dbReference type="InterPro" id="IPR000014">
    <property type="entry name" value="PAS"/>
</dbReference>
<evidence type="ECO:0000313" key="4">
    <source>
        <dbReference type="EMBL" id="MDD9207078.1"/>
    </source>
</evidence>
<evidence type="ECO:0000259" key="3">
    <source>
        <dbReference type="PROSITE" id="PS51746"/>
    </source>
</evidence>
<dbReference type="SUPFAM" id="SSF55785">
    <property type="entry name" value="PYP-like sensor domain (PAS domain)"/>
    <property type="match status" value="1"/>
</dbReference>
<gene>
    <name evidence="4" type="ORF">PU560_11480</name>
</gene>
<dbReference type="InterPro" id="IPR052016">
    <property type="entry name" value="Bact_Sigma-Reg"/>
</dbReference>
<sequence>MAISPTADGEDGARGVTVPEGPPAHDSWPTVPEGAPPAWAEAVLATIGESVALVRWSPHERSPMEVLWVNDAAEGLTGYTRAELLTGGAAPLAGVIADDDVPMELRVQLREGNPGGTVVRLYRADGEGYWANVALTPYPTASDEVPWWVLVTRDVSGEVASAAEDRLRFEADERARLGLSVVLRVSGLLSELDGARVLGAITDLLTRRVVAWCGFFARGRGLYELDAITTRTEQAPRRLEDLPSCAISELFAGSSMRTVTLDPAVTYSPGSLSAELLDLVRPQLELHPDSPQQFTVLPVLGRRGALAVLVALARPARQHRPEPAGGAGILPSRPQPVVRGMAEQDVGTVLELVARRVGMAMENAQLYAREHSLAETLQLAMLPEQDDVGRLDVWSYYAPTSEHAQVGGDWYDVVNLSESTVAVVVGDVVGHDVEAAAAMGQLRSVVRAYAAEFIDPGTVLERVDRLVSSMRVPRSASLVYATLTPRDDGSWDVAYHRAGHLPALLVRDGQVTSLSDAGGTLIGFSSRPRQTGFVRVDPGDVLIFYTDGLVERRDRPMREGVTALEEVCSHIHAPDAAGVGEEILQLADAPEDDIALVVVRVPGQRPGTSPPGSSPRQRRWQLPPDPATIGRARRAVARACEAWGIAEAPAAELVTSELTANAVMHGWGRVGLQLQDTGDGLRIEVEDANPAPPVPREHMAGRVGGFGIHIVDRLADWGWRPTPSGKVVWARLRRGAGTEIGSRPAPGRPSA</sequence>